<evidence type="ECO:0000256" key="3">
    <source>
        <dbReference type="ARBA" id="ARBA00006958"/>
    </source>
</evidence>
<keyword evidence="10" id="KW-1185">Reference proteome</keyword>
<evidence type="ECO:0000313" key="9">
    <source>
        <dbReference type="EMBL" id="KAJ8896993.1"/>
    </source>
</evidence>
<dbReference type="EMBL" id="JARBHB010000001">
    <property type="protein sequence ID" value="KAJ8896993.1"/>
    <property type="molecule type" value="Genomic_DNA"/>
</dbReference>
<sequence>MFLATGNSFKSLEFSYQLGYRSVSRVVGEVCEAIWSRMQPREMTEPNAEQYKVVAEDFKNRWNFDHCIGALDGKHIQIKSSANTASAYFNYKFFFYILLLALVDAKHIFTMVDSGAKGRFGDGGVFASSFIGERLREGCNLPPGDVLCEVGMTMPYVAVADEAFPQLKHVMRPYTGKNLSRERSIYNYRLSLGENAFGVLAAHWRVCYKPLEISVELVYKVAKATCVLHS</sequence>
<keyword evidence="6" id="KW-0378">Hydrolase</keyword>
<comment type="similarity">
    <text evidence="3">Belongs to the HARBI1 family.</text>
</comment>
<evidence type="ECO:0000256" key="1">
    <source>
        <dbReference type="ARBA" id="ARBA00001968"/>
    </source>
</evidence>
<accession>A0ABQ9IME3</accession>
<name>A0ABQ9IME3_9NEOP</name>
<dbReference type="Pfam" id="PF13359">
    <property type="entry name" value="DDE_Tnp_4"/>
    <property type="match status" value="1"/>
</dbReference>
<dbReference type="InterPro" id="IPR045249">
    <property type="entry name" value="HARBI1-like"/>
</dbReference>
<evidence type="ECO:0000256" key="2">
    <source>
        <dbReference type="ARBA" id="ARBA00004123"/>
    </source>
</evidence>
<gene>
    <name evidence="9" type="ORF">PR048_002339</name>
</gene>
<dbReference type="InterPro" id="IPR027806">
    <property type="entry name" value="HARBI1_dom"/>
</dbReference>
<proteinExistence type="inferred from homology"/>
<comment type="cofactor">
    <cofactor evidence="1">
        <name>a divalent metal cation</name>
        <dbReference type="ChEBI" id="CHEBI:60240"/>
    </cofactor>
</comment>
<keyword evidence="7" id="KW-0539">Nucleus</keyword>
<feature type="domain" description="DDE Tnp4" evidence="8">
    <location>
        <begin position="71"/>
        <end position="229"/>
    </location>
</feature>
<keyword evidence="4" id="KW-0540">Nuclease</keyword>
<comment type="subcellular location">
    <subcellularLocation>
        <location evidence="2">Nucleus</location>
    </subcellularLocation>
</comment>
<keyword evidence="5" id="KW-0479">Metal-binding</keyword>
<evidence type="ECO:0000256" key="4">
    <source>
        <dbReference type="ARBA" id="ARBA00022722"/>
    </source>
</evidence>
<evidence type="ECO:0000259" key="8">
    <source>
        <dbReference type="Pfam" id="PF13359"/>
    </source>
</evidence>
<dbReference type="PANTHER" id="PTHR22930:SF269">
    <property type="entry name" value="NUCLEASE HARBI1-LIKE PROTEIN"/>
    <property type="match status" value="1"/>
</dbReference>
<evidence type="ECO:0000256" key="7">
    <source>
        <dbReference type="ARBA" id="ARBA00023242"/>
    </source>
</evidence>
<dbReference type="Proteomes" id="UP001159363">
    <property type="component" value="Chromosome 1"/>
</dbReference>
<evidence type="ECO:0000256" key="5">
    <source>
        <dbReference type="ARBA" id="ARBA00022723"/>
    </source>
</evidence>
<reference evidence="9 10" key="1">
    <citation type="submission" date="2023-02" db="EMBL/GenBank/DDBJ databases">
        <title>LHISI_Scaffold_Assembly.</title>
        <authorList>
            <person name="Stuart O.P."/>
            <person name="Cleave R."/>
            <person name="Magrath M.J.L."/>
            <person name="Mikheyev A.S."/>
        </authorList>
    </citation>
    <scope>NUCLEOTIDE SEQUENCE [LARGE SCALE GENOMIC DNA]</scope>
    <source>
        <strain evidence="9">Daus_M_001</strain>
        <tissue evidence="9">Leg muscle</tissue>
    </source>
</reference>
<comment type="caution">
    <text evidence="9">The sequence shown here is derived from an EMBL/GenBank/DDBJ whole genome shotgun (WGS) entry which is preliminary data.</text>
</comment>
<protein>
    <recommendedName>
        <fullName evidence="8">DDE Tnp4 domain-containing protein</fullName>
    </recommendedName>
</protein>
<evidence type="ECO:0000256" key="6">
    <source>
        <dbReference type="ARBA" id="ARBA00022801"/>
    </source>
</evidence>
<evidence type="ECO:0000313" key="10">
    <source>
        <dbReference type="Proteomes" id="UP001159363"/>
    </source>
</evidence>
<dbReference type="PANTHER" id="PTHR22930">
    <property type="match status" value="1"/>
</dbReference>
<organism evidence="9 10">
    <name type="scientific">Dryococelus australis</name>
    <dbReference type="NCBI Taxonomy" id="614101"/>
    <lineage>
        <taxon>Eukaryota</taxon>
        <taxon>Metazoa</taxon>
        <taxon>Ecdysozoa</taxon>
        <taxon>Arthropoda</taxon>
        <taxon>Hexapoda</taxon>
        <taxon>Insecta</taxon>
        <taxon>Pterygota</taxon>
        <taxon>Neoptera</taxon>
        <taxon>Polyneoptera</taxon>
        <taxon>Phasmatodea</taxon>
        <taxon>Verophasmatodea</taxon>
        <taxon>Anareolatae</taxon>
        <taxon>Phasmatidae</taxon>
        <taxon>Eurycanthinae</taxon>
        <taxon>Dryococelus</taxon>
    </lineage>
</organism>